<organism evidence="1">
    <name type="scientific">Cacopsylla melanoneura</name>
    <dbReference type="NCBI Taxonomy" id="428564"/>
    <lineage>
        <taxon>Eukaryota</taxon>
        <taxon>Metazoa</taxon>
        <taxon>Ecdysozoa</taxon>
        <taxon>Arthropoda</taxon>
        <taxon>Hexapoda</taxon>
        <taxon>Insecta</taxon>
        <taxon>Pterygota</taxon>
        <taxon>Neoptera</taxon>
        <taxon>Paraneoptera</taxon>
        <taxon>Hemiptera</taxon>
        <taxon>Sternorrhyncha</taxon>
        <taxon>Psylloidea</taxon>
        <taxon>Psyllidae</taxon>
        <taxon>Psyllinae</taxon>
        <taxon>Cacopsylla</taxon>
    </lineage>
</organism>
<evidence type="ECO:0000313" key="1">
    <source>
        <dbReference type="EMBL" id="CAG6696964.1"/>
    </source>
</evidence>
<dbReference type="AlphaFoldDB" id="A0A8D8XJ72"/>
<reference evidence="1" key="1">
    <citation type="submission" date="2021-05" db="EMBL/GenBank/DDBJ databases">
        <authorList>
            <person name="Alioto T."/>
            <person name="Alioto T."/>
            <person name="Gomez Garrido J."/>
        </authorList>
    </citation>
    <scope>NUCLEOTIDE SEQUENCE</scope>
</reference>
<protein>
    <submittedName>
        <fullName evidence="1">Uncharacterized protein</fullName>
    </submittedName>
</protein>
<proteinExistence type="predicted"/>
<dbReference type="EMBL" id="HBUF01330956">
    <property type="protein sequence ID" value="CAG6696964.1"/>
    <property type="molecule type" value="Transcribed_RNA"/>
</dbReference>
<name>A0A8D8XJ72_9HEMI</name>
<sequence length="111" mass="12901">MRKKFVKNRYRAQCICIICPNHKLFSSLSLKLNKYSISSLYHWFVSLYNVHTSLWSRLDPKSISLSLSHSSYFFSTSPADSFFVYLYGCFLSTQPLSPPSPPHLYFTHCCS</sequence>
<accession>A0A8D8XJ72</accession>